<protein>
    <submittedName>
        <fullName evidence="2">Uncharacterized protein</fullName>
    </submittedName>
</protein>
<feature type="compositionally biased region" description="Basic and acidic residues" evidence="1">
    <location>
        <begin position="11"/>
        <end position="32"/>
    </location>
</feature>
<evidence type="ECO:0000313" key="2">
    <source>
        <dbReference type="EMBL" id="GAJ22895.1"/>
    </source>
</evidence>
<comment type="caution">
    <text evidence="2">The sequence shown here is derived from an EMBL/GenBank/DDBJ whole genome shotgun (WGS) entry which is preliminary data.</text>
</comment>
<feature type="region of interest" description="Disordered" evidence="1">
    <location>
        <begin position="1"/>
        <end position="48"/>
    </location>
</feature>
<feature type="non-terminal residue" evidence="2">
    <location>
        <position position="1"/>
    </location>
</feature>
<sequence length="48" mass="5169">GLNSPLDEEEVAGKREVVEEVAEEEAKVERLPDAVGPSKAQKKGVHDV</sequence>
<accession>X1W211</accession>
<proteinExistence type="predicted"/>
<gene>
    <name evidence="2" type="ORF">S12H4_60475</name>
</gene>
<organism evidence="2">
    <name type="scientific">marine sediment metagenome</name>
    <dbReference type="NCBI Taxonomy" id="412755"/>
    <lineage>
        <taxon>unclassified sequences</taxon>
        <taxon>metagenomes</taxon>
        <taxon>ecological metagenomes</taxon>
    </lineage>
</organism>
<reference evidence="2" key="1">
    <citation type="journal article" date="2014" name="Front. Microbiol.">
        <title>High frequency of phylogenetically diverse reductive dehalogenase-homologous genes in deep subseafloor sedimentary metagenomes.</title>
        <authorList>
            <person name="Kawai M."/>
            <person name="Futagami T."/>
            <person name="Toyoda A."/>
            <person name="Takaki Y."/>
            <person name="Nishi S."/>
            <person name="Hori S."/>
            <person name="Arai W."/>
            <person name="Tsubouchi T."/>
            <person name="Morono Y."/>
            <person name="Uchiyama I."/>
            <person name="Ito T."/>
            <person name="Fujiyama A."/>
            <person name="Inagaki F."/>
            <person name="Takami H."/>
        </authorList>
    </citation>
    <scope>NUCLEOTIDE SEQUENCE</scope>
    <source>
        <strain evidence="2">Expedition CK06-06</strain>
    </source>
</reference>
<dbReference type="AlphaFoldDB" id="X1W211"/>
<dbReference type="EMBL" id="BARW01039816">
    <property type="protein sequence ID" value="GAJ22895.1"/>
    <property type="molecule type" value="Genomic_DNA"/>
</dbReference>
<evidence type="ECO:0000256" key="1">
    <source>
        <dbReference type="SAM" id="MobiDB-lite"/>
    </source>
</evidence>
<feature type="compositionally biased region" description="Acidic residues" evidence="1">
    <location>
        <begin position="1"/>
        <end position="10"/>
    </location>
</feature>
<name>X1W211_9ZZZZ</name>